<name>A0A1W6LM45_9BACT</name>
<dbReference type="NCBIfam" id="TIGR01109">
    <property type="entry name" value="Na_pump_decarbB"/>
    <property type="match status" value="1"/>
</dbReference>
<reference evidence="10" key="1">
    <citation type="submission" date="2017-04" db="EMBL/GenBank/DDBJ databases">
        <title>Comparative genomics and description of representatives of a novel lineage of planctomycetes thriving in anoxic sediments.</title>
        <authorList>
            <person name="Spring S."/>
            <person name="Bunk B."/>
            <person name="Sproer C."/>
        </authorList>
    </citation>
    <scope>NUCLEOTIDE SEQUENCE [LARGE SCALE GENOMIC DNA]</scope>
    <source>
        <strain evidence="10">ST-PulAB-D4</strain>
    </source>
</reference>
<feature type="transmembrane region" description="Helical" evidence="8">
    <location>
        <begin position="467"/>
        <end position="486"/>
    </location>
</feature>
<dbReference type="GO" id="GO:0006814">
    <property type="term" value="P:sodium ion transport"/>
    <property type="evidence" value="ECO:0007669"/>
    <property type="project" value="InterPro"/>
</dbReference>
<feature type="transmembrane region" description="Helical" evidence="8">
    <location>
        <begin position="393"/>
        <end position="416"/>
    </location>
</feature>
<evidence type="ECO:0000256" key="4">
    <source>
        <dbReference type="ARBA" id="ARBA00022967"/>
    </source>
</evidence>
<feature type="region of interest" description="Disordered" evidence="7">
    <location>
        <begin position="47"/>
        <end position="73"/>
    </location>
</feature>
<dbReference type="Proteomes" id="UP000193334">
    <property type="component" value="Chromosome"/>
</dbReference>
<feature type="transmembrane region" description="Helical" evidence="8">
    <location>
        <begin position="274"/>
        <end position="292"/>
    </location>
</feature>
<dbReference type="EMBL" id="CP021023">
    <property type="protein sequence ID" value="ARN56849.1"/>
    <property type="molecule type" value="Genomic_DNA"/>
</dbReference>
<feature type="transmembrane region" description="Helical" evidence="8">
    <location>
        <begin position="322"/>
        <end position="348"/>
    </location>
</feature>
<evidence type="ECO:0000256" key="6">
    <source>
        <dbReference type="ARBA" id="ARBA00023136"/>
    </source>
</evidence>
<feature type="transmembrane region" description="Helical" evidence="8">
    <location>
        <begin position="181"/>
        <end position="206"/>
    </location>
</feature>
<feature type="transmembrane region" description="Helical" evidence="8">
    <location>
        <begin position="218"/>
        <end position="243"/>
    </location>
</feature>
<keyword evidence="3 8" id="KW-0812">Transmembrane</keyword>
<comment type="subcellular location">
    <subcellularLocation>
        <location evidence="1">Cell membrane</location>
        <topology evidence="1">Multi-pass membrane protein</topology>
    </subcellularLocation>
</comment>
<evidence type="ECO:0000256" key="1">
    <source>
        <dbReference type="ARBA" id="ARBA00004651"/>
    </source>
</evidence>
<accession>A0A1W6LM45</accession>
<evidence type="ECO:0000256" key="3">
    <source>
        <dbReference type="ARBA" id="ARBA00022692"/>
    </source>
</evidence>
<protein>
    <submittedName>
        <fullName evidence="9">Glutaconyl-CoA decarboxylase subunit beta</fullName>
        <ecNumber evidence="9">4.1.1.70</ecNumber>
    </submittedName>
</protein>
<keyword evidence="9" id="KW-0456">Lyase</keyword>
<evidence type="ECO:0000256" key="8">
    <source>
        <dbReference type="SAM" id="Phobius"/>
    </source>
</evidence>
<proteinExistence type="predicted"/>
<evidence type="ECO:0000313" key="10">
    <source>
        <dbReference type="Proteomes" id="UP000193334"/>
    </source>
</evidence>
<dbReference type="EC" id="4.1.1.70" evidence="9"/>
<dbReference type="Pfam" id="PF03977">
    <property type="entry name" value="OAD_beta"/>
    <property type="match status" value="1"/>
</dbReference>
<evidence type="ECO:0000256" key="5">
    <source>
        <dbReference type="ARBA" id="ARBA00022989"/>
    </source>
</evidence>
<dbReference type="PANTHER" id="PTHR35806">
    <property type="entry name" value="OXALOACETATE DECARBOXYLASE BETA CHAIN 2"/>
    <property type="match status" value="1"/>
</dbReference>
<dbReference type="AlphaFoldDB" id="A0A1W6LM45"/>
<feature type="transmembrane region" description="Helical" evidence="8">
    <location>
        <begin position="150"/>
        <end position="169"/>
    </location>
</feature>
<feature type="transmembrane region" description="Helical" evidence="8">
    <location>
        <begin position="12"/>
        <end position="32"/>
    </location>
</feature>
<feature type="transmembrane region" description="Helical" evidence="8">
    <location>
        <begin position="369"/>
        <end position="387"/>
    </location>
</feature>
<gene>
    <name evidence="9" type="primary">gcdB</name>
    <name evidence="9" type="ORF">STSP1_01241</name>
</gene>
<organism evidence="9 10">
    <name type="scientific">Sedimentisphaera salicampi</name>
    <dbReference type="NCBI Taxonomy" id="1941349"/>
    <lineage>
        <taxon>Bacteria</taxon>
        <taxon>Pseudomonadati</taxon>
        <taxon>Planctomycetota</taxon>
        <taxon>Phycisphaerae</taxon>
        <taxon>Sedimentisphaerales</taxon>
        <taxon>Sedimentisphaeraceae</taxon>
        <taxon>Sedimentisphaera</taxon>
    </lineage>
</organism>
<keyword evidence="5 8" id="KW-1133">Transmembrane helix</keyword>
<feature type="transmembrane region" description="Helical" evidence="8">
    <location>
        <begin position="126"/>
        <end position="143"/>
    </location>
</feature>
<dbReference type="GO" id="GO:0005886">
    <property type="term" value="C:plasma membrane"/>
    <property type="evidence" value="ECO:0007669"/>
    <property type="project" value="UniProtKB-SubCell"/>
</dbReference>
<keyword evidence="2" id="KW-1003">Cell membrane</keyword>
<keyword evidence="10" id="KW-1185">Reference proteome</keyword>
<dbReference type="GO" id="GO:0016829">
    <property type="term" value="F:lyase activity"/>
    <property type="evidence" value="ECO:0007669"/>
    <property type="project" value="UniProtKB-KW"/>
</dbReference>
<dbReference type="PANTHER" id="PTHR35806:SF1">
    <property type="entry name" value="OXALOACETATE DECARBOXYLASE BETA CHAIN 2"/>
    <property type="match status" value="1"/>
</dbReference>
<dbReference type="KEGG" id="pbp:STSP1_01241"/>
<keyword evidence="6 8" id="KW-0472">Membrane</keyword>
<keyword evidence="4" id="KW-1278">Translocase</keyword>
<evidence type="ECO:0000256" key="2">
    <source>
        <dbReference type="ARBA" id="ARBA00022475"/>
    </source>
</evidence>
<dbReference type="STRING" id="1941349.STSP1_01241"/>
<evidence type="ECO:0000256" key="7">
    <source>
        <dbReference type="SAM" id="MobiDB-lite"/>
    </source>
</evidence>
<sequence length="488" mass="51117">MNKLLNENKKTGLRAFIFVIAAGLITAGFAFADNALKKAEESVQEEAGNVLKAAEQTESEKAASEPPEESGGFSEKLGLLWKQTGIYRFFNPATDAEKAQERAAAAERKQQAESAEEQESFCGEGLGRFLMIIVGLVLIFLAINKGFEPLLLLPIGFGCILANIPVAGIAEPGLPGNPDGFLYIIYDMGVKNGLFPLIIFMGVGAMTDFGPLIANPKMAILGAAAQFGIFSTLLMALAITPLGFSLSDASAIGIIGGADGPTAIFLSGRLAPDLLGAIAVAAYSYMALVPVIQPPIMRALTSKSERVIEMKQLRHVTKLEKIVFPIIVLALCVLLLPSACPLIGALMFGNLCKESGVVNRLSDTMQNSLINIVTIMLGLAVGSKLAYDKFLTIQTVGILVLGVVAFCIGTASGLLIARLYNKFAKDKINPLIGAAGVSAVPMAARVANKVGVEENPHNFLLMHAMGPNVSGVIGSAVAAGVLLALCGG</sequence>
<evidence type="ECO:0000313" key="9">
    <source>
        <dbReference type="EMBL" id="ARN56849.1"/>
    </source>
</evidence>
<dbReference type="InterPro" id="IPR005661">
    <property type="entry name" value="OadB_MmdB"/>
</dbReference>